<name>A0A2T3FXK5_9FIRM</name>
<dbReference type="InterPro" id="IPR001539">
    <property type="entry name" value="Peptidase_U32"/>
</dbReference>
<organism evidence="4 5">
    <name type="scientific">Faecalibacillus faecis</name>
    <dbReference type="NCBI Taxonomy" id="1982628"/>
    <lineage>
        <taxon>Bacteria</taxon>
        <taxon>Bacillati</taxon>
        <taxon>Bacillota</taxon>
        <taxon>Erysipelotrichia</taxon>
        <taxon>Erysipelotrichales</taxon>
        <taxon>Coprobacillaceae</taxon>
        <taxon>Faecalibacillus</taxon>
    </lineage>
</organism>
<evidence type="ECO:0000256" key="2">
    <source>
        <dbReference type="ARBA" id="ARBA00022801"/>
    </source>
</evidence>
<dbReference type="EMBL" id="PYLP01000009">
    <property type="protein sequence ID" value="PST40025.1"/>
    <property type="molecule type" value="Genomic_DNA"/>
</dbReference>
<keyword evidence="2" id="KW-0378">Hydrolase</keyword>
<comment type="caution">
    <text evidence="4">The sequence shown here is derived from an EMBL/GenBank/DDBJ whole genome shotgun (WGS) entry which is preliminary data.</text>
</comment>
<dbReference type="PANTHER" id="PTHR30217:SF6">
    <property type="entry name" value="TRNA HYDROXYLATION PROTEIN P"/>
    <property type="match status" value="1"/>
</dbReference>
<dbReference type="GO" id="GO:0006508">
    <property type="term" value="P:proteolysis"/>
    <property type="evidence" value="ECO:0007669"/>
    <property type="project" value="UniProtKB-KW"/>
</dbReference>
<dbReference type="Proteomes" id="UP000241201">
    <property type="component" value="Unassembled WGS sequence"/>
</dbReference>
<sequence length="310" mass="36459">MSLIVNINSLSYLYDYLDLGVEHFIVGTTQFSCRQALTLDYKQIVEIKKKYPNIKLFVLVNALVEQKYLEDLKKHLRKLYECQIEGIIFQDFAVLQICNEEKYAFEKIYDPETLNTNHQTLAVLKEQGIDGAFLAREIPLKEKQMIEQKSSIKTMVQIHGVEYMAYSKRKLLSNYKEFTHLDFPVDKEAQIEIKANGVDENCHIYEDFYGTHITSTNQMCALDILNQFLDFDYLLIDGQYISETNLLEIVHLYKQGLDAISNNTYNKESLELMQLLYRLTPNIHYYHSFLFDSTVYKIADVRKREENERS</sequence>
<evidence type="ECO:0000256" key="3">
    <source>
        <dbReference type="ARBA" id="ARBA00038374"/>
    </source>
</evidence>
<dbReference type="InterPro" id="IPR051454">
    <property type="entry name" value="RNA/ubiquinone_mod_enzymes"/>
</dbReference>
<proteinExistence type="inferred from homology"/>
<evidence type="ECO:0000256" key="1">
    <source>
        <dbReference type="ARBA" id="ARBA00022670"/>
    </source>
</evidence>
<gene>
    <name evidence="4" type="ORF">C7U55_08145</name>
</gene>
<protein>
    <recommendedName>
        <fullName evidence="6">U32 family peptidase</fullName>
    </recommendedName>
</protein>
<dbReference type="GO" id="GO:0008233">
    <property type="term" value="F:peptidase activity"/>
    <property type="evidence" value="ECO:0007669"/>
    <property type="project" value="UniProtKB-KW"/>
</dbReference>
<dbReference type="RefSeq" id="WP_106988138.1">
    <property type="nucleotide sequence ID" value="NZ_PYLP01000009.1"/>
</dbReference>
<accession>A0A2T3FXK5</accession>
<dbReference type="GeneID" id="77471058"/>
<evidence type="ECO:0008006" key="6">
    <source>
        <dbReference type="Google" id="ProtNLM"/>
    </source>
</evidence>
<reference evidence="5" key="1">
    <citation type="submission" date="2018-03" db="EMBL/GenBank/DDBJ databases">
        <title>Lachnoclostridium SNUG30370 gen.nov., sp.nov., isolated from human faeces.</title>
        <authorList>
            <person name="Seo B."/>
            <person name="Jeon K."/>
            <person name="Ko G."/>
        </authorList>
    </citation>
    <scope>NUCLEOTIDE SEQUENCE [LARGE SCALE GENOMIC DNA]</scope>
    <source>
        <strain evidence="5">SNUG30370</strain>
    </source>
</reference>
<comment type="similarity">
    <text evidence="3">Belongs to the peptidase U32 family.</text>
</comment>
<evidence type="ECO:0000313" key="4">
    <source>
        <dbReference type="EMBL" id="PST40025.1"/>
    </source>
</evidence>
<dbReference type="PANTHER" id="PTHR30217">
    <property type="entry name" value="PEPTIDASE U32 FAMILY"/>
    <property type="match status" value="1"/>
</dbReference>
<keyword evidence="5" id="KW-1185">Reference proteome</keyword>
<dbReference type="Pfam" id="PF01136">
    <property type="entry name" value="Peptidase_U32"/>
    <property type="match status" value="1"/>
</dbReference>
<keyword evidence="1" id="KW-0645">Protease</keyword>
<dbReference type="AlphaFoldDB" id="A0A2T3FXK5"/>
<evidence type="ECO:0000313" key="5">
    <source>
        <dbReference type="Proteomes" id="UP000241201"/>
    </source>
</evidence>